<dbReference type="Proteomes" id="UP000003527">
    <property type="component" value="Unassembled WGS sequence"/>
</dbReference>
<feature type="chain" id="PRO_5003527971" description="Cell wall-binding repeat protein" evidence="3">
    <location>
        <begin position="30"/>
        <end position="130"/>
    </location>
</feature>
<dbReference type="AlphaFoldDB" id="G9WSW5"/>
<dbReference type="HOGENOM" id="CLU_1935910_0_0_9"/>
<evidence type="ECO:0000313" key="5">
    <source>
        <dbReference type="Proteomes" id="UP000003527"/>
    </source>
</evidence>
<dbReference type="PROSITE" id="PS51170">
    <property type="entry name" value="CW"/>
    <property type="match status" value="1"/>
</dbReference>
<protein>
    <recommendedName>
        <fullName evidence="6">Cell wall-binding repeat protein</fullName>
    </recommendedName>
</protein>
<dbReference type="Gene3D" id="2.10.270.10">
    <property type="entry name" value="Cholin Binding"/>
    <property type="match status" value="1"/>
</dbReference>
<organism evidence="4 5">
    <name type="scientific">Oribacterium asaccharolyticum ACB7</name>
    <dbReference type="NCBI Taxonomy" id="796944"/>
    <lineage>
        <taxon>Bacteria</taxon>
        <taxon>Bacillati</taxon>
        <taxon>Bacillota</taxon>
        <taxon>Clostridia</taxon>
        <taxon>Lachnospirales</taxon>
        <taxon>Lachnospiraceae</taxon>
        <taxon>Oribacterium</taxon>
    </lineage>
</organism>
<dbReference type="EMBL" id="AFZD01000007">
    <property type="protein sequence ID" value="EHL13335.1"/>
    <property type="molecule type" value="Genomic_DNA"/>
</dbReference>
<evidence type="ECO:0008006" key="6">
    <source>
        <dbReference type="Google" id="ProtNLM"/>
    </source>
</evidence>
<evidence type="ECO:0000256" key="2">
    <source>
        <dbReference type="PROSITE-ProRule" id="PRU00591"/>
    </source>
</evidence>
<dbReference type="Pfam" id="PF19085">
    <property type="entry name" value="Choline_bind_2"/>
    <property type="match status" value="1"/>
</dbReference>
<keyword evidence="1" id="KW-0677">Repeat</keyword>
<evidence type="ECO:0000256" key="3">
    <source>
        <dbReference type="SAM" id="SignalP"/>
    </source>
</evidence>
<sequence>MMKKERKRLLVFGVLSLFSACQLCMTSFAGNWVKNGTVWEYHENGVKVVNRWVQDNGKWYYFGKSGAMAHNQCVDGYYISSDGVWRKNETERDVKKSGRIIQSDREVARDFGFAVDDYDSDDTEFDVDWE</sequence>
<keyword evidence="3" id="KW-0732">Signal</keyword>
<dbReference type="SUPFAM" id="SSF69360">
    <property type="entry name" value="Cell wall binding repeat"/>
    <property type="match status" value="1"/>
</dbReference>
<proteinExistence type="predicted"/>
<accession>G9WSW5</accession>
<dbReference type="PROSITE" id="PS51257">
    <property type="entry name" value="PROKAR_LIPOPROTEIN"/>
    <property type="match status" value="1"/>
</dbReference>
<evidence type="ECO:0000256" key="1">
    <source>
        <dbReference type="ARBA" id="ARBA00022737"/>
    </source>
</evidence>
<comment type="caution">
    <text evidence="4">The sequence shown here is derived from an EMBL/GenBank/DDBJ whole genome shotgun (WGS) entry which is preliminary data.</text>
</comment>
<gene>
    <name evidence="4" type="ORF">HMPREF9624_02181</name>
</gene>
<dbReference type="RefSeq" id="WP_009537827.1">
    <property type="nucleotide sequence ID" value="NZ_JH414507.1"/>
</dbReference>
<dbReference type="InterPro" id="IPR018337">
    <property type="entry name" value="Cell_wall/Cho-bd_repeat"/>
</dbReference>
<feature type="repeat" description="Cell wall-binding" evidence="2">
    <location>
        <begin position="49"/>
        <end position="68"/>
    </location>
</feature>
<dbReference type="PATRIC" id="fig|796944.3.peg.704"/>
<reference evidence="4 5" key="1">
    <citation type="submission" date="2011-08" db="EMBL/GenBank/DDBJ databases">
        <title>The Genome Sequence of Oribacterium sp. ACB7.</title>
        <authorList>
            <consortium name="The Broad Institute Genome Sequencing Platform"/>
            <person name="Earl A."/>
            <person name="Ward D."/>
            <person name="Feldgarden M."/>
            <person name="Gevers D."/>
            <person name="Sizova M."/>
            <person name="Hazen A."/>
            <person name="Epstein S."/>
            <person name="Young S.K."/>
            <person name="Zeng Q."/>
            <person name="Gargeya S."/>
            <person name="Fitzgerald M."/>
            <person name="Haas B."/>
            <person name="Abouelleil A."/>
            <person name="Alvarado L."/>
            <person name="Arachchi H.M."/>
            <person name="Berlin A."/>
            <person name="Brown A."/>
            <person name="Chapman S.B."/>
            <person name="Chen Z."/>
            <person name="Dunbar C."/>
            <person name="Freedman E."/>
            <person name="Gearin G."/>
            <person name="Gellesch M."/>
            <person name="Goldberg J."/>
            <person name="Griggs A."/>
            <person name="Gujja S."/>
            <person name="Heiman D."/>
            <person name="Howarth C."/>
            <person name="Larson L."/>
            <person name="Lui A."/>
            <person name="MacDonald P.J.P."/>
            <person name="Montmayeur A."/>
            <person name="Murphy C."/>
            <person name="Neiman D."/>
            <person name="Pearson M."/>
            <person name="Priest M."/>
            <person name="Roberts A."/>
            <person name="Saif S."/>
            <person name="Shea T."/>
            <person name="Shenoy N."/>
            <person name="Sisk P."/>
            <person name="Stolte C."/>
            <person name="Sykes S."/>
            <person name="Wortman J."/>
            <person name="Nusbaum C."/>
            <person name="Birren B."/>
        </authorList>
    </citation>
    <scope>NUCLEOTIDE SEQUENCE [LARGE SCALE GENOMIC DNA]</scope>
    <source>
        <strain evidence="4 5">ACB7</strain>
    </source>
</reference>
<name>G9WSW5_9FIRM</name>
<feature type="signal peptide" evidence="3">
    <location>
        <begin position="1"/>
        <end position="29"/>
    </location>
</feature>
<evidence type="ECO:0000313" key="4">
    <source>
        <dbReference type="EMBL" id="EHL13335.1"/>
    </source>
</evidence>
<keyword evidence="5" id="KW-1185">Reference proteome</keyword>